<gene>
    <name evidence="3" type="ORF">COU33_00080</name>
</gene>
<feature type="domain" description="M23ase beta-sheet core" evidence="2">
    <location>
        <begin position="52"/>
        <end position="185"/>
    </location>
</feature>
<dbReference type="SUPFAM" id="SSF51261">
    <property type="entry name" value="Duplicated hybrid motif"/>
    <property type="match status" value="1"/>
</dbReference>
<evidence type="ECO:0000313" key="3">
    <source>
        <dbReference type="EMBL" id="PIT86990.1"/>
    </source>
</evidence>
<feature type="non-terminal residue" evidence="3">
    <location>
        <position position="320"/>
    </location>
</feature>
<accession>A0A2M6W2Q0</accession>
<dbReference type="EMBL" id="PFBZ01000005">
    <property type="protein sequence ID" value="PIT86990.1"/>
    <property type="molecule type" value="Genomic_DNA"/>
</dbReference>
<dbReference type="InterPro" id="IPR016047">
    <property type="entry name" value="M23ase_b-sheet_dom"/>
</dbReference>
<evidence type="ECO:0000256" key="1">
    <source>
        <dbReference type="SAM" id="Phobius"/>
    </source>
</evidence>
<organism evidence="3 4">
    <name type="scientific">Candidatus Magasanikbacteria bacterium CG10_big_fil_rev_8_21_14_0_10_43_6</name>
    <dbReference type="NCBI Taxonomy" id="1974650"/>
    <lineage>
        <taxon>Bacteria</taxon>
        <taxon>Candidatus Magasanikiibacteriota</taxon>
    </lineage>
</organism>
<dbReference type="Pfam" id="PF01551">
    <property type="entry name" value="Peptidase_M23"/>
    <property type="match status" value="1"/>
</dbReference>
<dbReference type="InterPro" id="IPR011055">
    <property type="entry name" value="Dup_hybrid_motif"/>
</dbReference>
<proteinExistence type="predicted"/>
<name>A0A2M6W2Q0_9BACT</name>
<protein>
    <recommendedName>
        <fullName evidence="2">M23ase beta-sheet core domain-containing protein</fullName>
    </recommendedName>
</protein>
<sequence length="320" mass="35304">MIRRGIVFVIIFFVPLIVFAYSGFLYPYVGFPAISLHLGESWVSSSGRSMNGHLGDDVIMESGTPIYAAAAGKVREVYNWPSCDKYEVIDGISMRVENSHGWGGVIILEHTFPDDATFNTENSFLPNSGSEVTPQIVYSQYGHLTDLQVSKNQAVEKGTLLGYVANMCMWASHLHLEVKDTQAVDTDLLGGVGTGYSGVDQHGPHRYKPHKFIEINSDVEYVEESFEEVVDAKPTFFQKIKSTIFSWIKKDEADADFEQENIVAENDSAGTIVDVAPQEPDVKDAEILNLEFLPPSQTYNVIHGGSMTVQIHAKNTGTAA</sequence>
<keyword evidence="1" id="KW-0812">Transmembrane</keyword>
<reference evidence="4" key="1">
    <citation type="submission" date="2017-09" db="EMBL/GenBank/DDBJ databases">
        <title>Depth-based differentiation of microbial function through sediment-hosted aquifers and enrichment of novel symbionts in the deep terrestrial subsurface.</title>
        <authorList>
            <person name="Probst A.J."/>
            <person name="Ladd B."/>
            <person name="Jarett J.K."/>
            <person name="Geller-Mcgrath D.E."/>
            <person name="Sieber C.M.K."/>
            <person name="Emerson J.B."/>
            <person name="Anantharaman K."/>
            <person name="Thomas B.C."/>
            <person name="Malmstrom R."/>
            <person name="Stieglmeier M."/>
            <person name="Klingl A."/>
            <person name="Woyke T."/>
            <person name="Ryan C.M."/>
            <person name="Banfield J.F."/>
        </authorList>
    </citation>
    <scope>NUCLEOTIDE SEQUENCE [LARGE SCALE GENOMIC DNA]</scope>
</reference>
<dbReference type="Gene3D" id="2.70.70.10">
    <property type="entry name" value="Glucose Permease (Domain IIA)"/>
    <property type="match status" value="1"/>
</dbReference>
<dbReference type="Proteomes" id="UP000229362">
    <property type="component" value="Unassembled WGS sequence"/>
</dbReference>
<dbReference type="AlphaFoldDB" id="A0A2M6W2Q0"/>
<evidence type="ECO:0000313" key="4">
    <source>
        <dbReference type="Proteomes" id="UP000229362"/>
    </source>
</evidence>
<evidence type="ECO:0000259" key="2">
    <source>
        <dbReference type="Pfam" id="PF01551"/>
    </source>
</evidence>
<dbReference type="CDD" id="cd12797">
    <property type="entry name" value="M23_peptidase"/>
    <property type="match status" value="1"/>
</dbReference>
<keyword evidence="1" id="KW-1133">Transmembrane helix</keyword>
<keyword evidence="1" id="KW-0472">Membrane</keyword>
<comment type="caution">
    <text evidence="3">The sequence shown here is derived from an EMBL/GenBank/DDBJ whole genome shotgun (WGS) entry which is preliminary data.</text>
</comment>
<feature type="transmembrane region" description="Helical" evidence="1">
    <location>
        <begin position="7"/>
        <end position="29"/>
    </location>
</feature>